<evidence type="ECO:0000256" key="3">
    <source>
        <dbReference type="ARBA" id="ARBA00022679"/>
    </source>
</evidence>
<dbReference type="EMBL" id="JACYXI010000025">
    <property type="protein sequence ID" value="MBD8894273.1"/>
    <property type="molecule type" value="Genomic_DNA"/>
</dbReference>
<dbReference type="InterPro" id="IPR029044">
    <property type="entry name" value="Nucleotide-diphossugar_trans"/>
</dbReference>
<dbReference type="SUPFAM" id="SSF53756">
    <property type="entry name" value="UDP-Glycosyltransferase/glycogen phosphorylase"/>
    <property type="match status" value="1"/>
</dbReference>
<name>A0ABR9CU43_9HYPH</name>
<evidence type="ECO:0000259" key="4">
    <source>
        <dbReference type="Pfam" id="PF00535"/>
    </source>
</evidence>
<comment type="similarity">
    <text evidence="1">Belongs to the glycosyltransferase 2 family.</text>
</comment>
<sequence length="802" mass="90072">MKHTFLTLEADQLNRAGKKTAALRKFIEAQILSKSSTIESKIQALIATSTPFPSLWTAIEQLFDPDYYLAAYPDLNRAGVDPLVHYLIFGWKEDRNPSQHFNAAYYRECNPDLGSDVFPLAHYLETGGGRAKRGNPVSDALWFITKAPADDAWNTLTSARRQASTEMAVIIPVYKGYDETLCAIFHAVQSRGSAPYSLLVINDRSPDPALTAKLQELSKLGLFDYSENPENLGFVRTINRSLTELCSDLDVILLNSDAYVFPGWYERLAAHVARHPDAATITPLSNNATICSYPEVNQDNNMALELPPAALDQLAAGANQGLSTEVPTGIGFCFYMRRSVIEQIGVLDEKAFKIGYGEENDFCMRALHAGYKNLAIGDVFVFHSGSVSFTGIRNENFDKGQNALAEKHPNYGQLVRNHIEADPERYLRRRLDAARLHQKMKGCTVFVTHKWAGGIETYLHEEKKRLNKEGRGYIVLRVHDLYQVSVETDLVKGLFVPNLKNIDLRYDLNFVEDLLRGLQSSEINVNSFAGLSWQWHKAMLELISALERPIIYIGHDYSSISHYYQLMRPDNVIQTTLPTIAELREWGKMQDHTGSADVCDPEERQQVYRSFLDRVSKIIVPSNAARSVLLNYFPELDIIVVPHEDHLPDTKKAVRREKDGLLRIAVVGAIGAPKGYDILQGLAADAQNRNLPIEYHLIGYSQNDELLNQSGVILHGRFKEEKEALNILDEIQPDLFFIPSVWPETFCYTLSMALKKSIPPVVFNIGAQGERVTNLDWGHVLPLDLAANPRVLSKGLASLQIE</sequence>
<evidence type="ECO:0000256" key="1">
    <source>
        <dbReference type="ARBA" id="ARBA00006739"/>
    </source>
</evidence>
<dbReference type="Proteomes" id="UP000632063">
    <property type="component" value="Unassembled WGS sequence"/>
</dbReference>
<organism evidence="5 6">
    <name type="scientific">Roseibium litorale</name>
    <dbReference type="NCBI Taxonomy" id="2803841"/>
    <lineage>
        <taxon>Bacteria</taxon>
        <taxon>Pseudomonadati</taxon>
        <taxon>Pseudomonadota</taxon>
        <taxon>Alphaproteobacteria</taxon>
        <taxon>Hyphomicrobiales</taxon>
        <taxon>Stappiaceae</taxon>
        <taxon>Roseibium</taxon>
    </lineage>
</organism>
<reference evidence="6" key="1">
    <citation type="submission" date="2020-09" db="EMBL/GenBank/DDBJ databases">
        <title>The genome sequence of strain Labrenzia suaedae 4C16A.</title>
        <authorList>
            <person name="Liu Y."/>
        </authorList>
    </citation>
    <scope>NUCLEOTIDE SEQUENCE [LARGE SCALE GENOMIC DNA]</scope>
    <source>
        <strain evidence="6">4C16A</strain>
    </source>
</reference>
<keyword evidence="2" id="KW-0328">Glycosyltransferase</keyword>
<reference evidence="5 6" key="2">
    <citation type="journal article" date="2021" name="Int. J. Syst. Evol. Microbiol.">
        <title>Roseibium litorale sp. nov., isolated from a tidal flat sediment and proposal for the reclassification of Labrenzia polysiphoniae as Roseibium polysiphoniae comb. nov.</title>
        <authorList>
            <person name="Liu Y."/>
            <person name="Pei T."/>
            <person name="Du J."/>
            <person name="Chao M."/>
            <person name="Deng M.R."/>
            <person name="Zhu H."/>
        </authorList>
    </citation>
    <scope>NUCLEOTIDE SEQUENCE [LARGE SCALE GENOMIC DNA]</scope>
    <source>
        <strain evidence="5 6">4C16A</strain>
    </source>
</reference>
<dbReference type="PANTHER" id="PTHR43179:SF12">
    <property type="entry name" value="GALACTOFURANOSYLTRANSFERASE GLFT2"/>
    <property type="match status" value="1"/>
</dbReference>
<keyword evidence="3" id="KW-0808">Transferase</keyword>
<evidence type="ECO:0000313" key="6">
    <source>
        <dbReference type="Proteomes" id="UP000632063"/>
    </source>
</evidence>
<dbReference type="Gene3D" id="3.40.50.2000">
    <property type="entry name" value="Glycogen Phosphorylase B"/>
    <property type="match status" value="1"/>
</dbReference>
<dbReference type="InterPro" id="IPR001173">
    <property type="entry name" value="Glyco_trans_2-like"/>
</dbReference>
<comment type="caution">
    <text evidence="5">The sequence shown here is derived from an EMBL/GenBank/DDBJ whole genome shotgun (WGS) entry which is preliminary data.</text>
</comment>
<dbReference type="Pfam" id="PF00535">
    <property type="entry name" value="Glycos_transf_2"/>
    <property type="match status" value="1"/>
</dbReference>
<evidence type="ECO:0000256" key="2">
    <source>
        <dbReference type="ARBA" id="ARBA00022676"/>
    </source>
</evidence>
<evidence type="ECO:0000313" key="5">
    <source>
        <dbReference type="EMBL" id="MBD8894273.1"/>
    </source>
</evidence>
<dbReference type="PANTHER" id="PTHR43179">
    <property type="entry name" value="RHAMNOSYLTRANSFERASE WBBL"/>
    <property type="match status" value="1"/>
</dbReference>
<keyword evidence="6" id="KW-1185">Reference proteome</keyword>
<dbReference type="SUPFAM" id="SSF53448">
    <property type="entry name" value="Nucleotide-diphospho-sugar transferases"/>
    <property type="match status" value="1"/>
</dbReference>
<feature type="domain" description="Glycosyltransferase 2-like" evidence="4">
    <location>
        <begin position="169"/>
        <end position="344"/>
    </location>
</feature>
<dbReference type="Gene3D" id="3.90.550.10">
    <property type="entry name" value="Spore Coat Polysaccharide Biosynthesis Protein SpsA, Chain A"/>
    <property type="match status" value="1"/>
</dbReference>
<accession>A0ABR9CU43</accession>
<protein>
    <submittedName>
        <fullName evidence="5">Glycosyltransferase</fullName>
    </submittedName>
</protein>
<proteinExistence type="inferred from homology"/>
<dbReference type="RefSeq" id="WP_192151072.1">
    <property type="nucleotide sequence ID" value="NZ_JACYXI010000025.1"/>
</dbReference>
<gene>
    <name evidence="5" type="ORF">IG616_22225</name>
</gene>